<dbReference type="PANTHER" id="PTHR48079">
    <property type="entry name" value="PROTEIN YEEZ"/>
    <property type="match status" value="1"/>
</dbReference>
<dbReference type="InterPro" id="IPR051783">
    <property type="entry name" value="NAD(P)-dependent_oxidoreduct"/>
</dbReference>
<dbReference type="Gene3D" id="3.40.50.720">
    <property type="entry name" value="NAD(P)-binding Rossmann-like Domain"/>
    <property type="match status" value="1"/>
</dbReference>
<accession>A0A0M8MG04</accession>
<dbReference type="InterPro" id="IPR036291">
    <property type="entry name" value="NAD(P)-bd_dom_sf"/>
</dbReference>
<dbReference type="Proteomes" id="UP000037755">
    <property type="component" value="Unassembled WGS sequence"/>
</dbReference>
<dbReference type="EMBL" id="LIYD01000005">
    <property type="protein sequence ID" value="KOS08104.1"/>
    <property type="molecule type" value="Genomic_DNA"/>
</dbReference>
<dbReference type="STRING" id="1202724.AM493_20170"/>
<reference evidence="2 3" key="1">
    <citation type="submission" date="2015-08" db="EMBL/GenBank/DDBJ databases">
        <title>Whole genome sequence of Flavobacterium akiainvivens IK-1T, from decaying Wikstroemia oahuensis, an endemic Hawaiian shrub.</title>
        <authorList>
            <person name="Wan X."/>
            <person name="Hou S."/>
            <person name="Saito J."/>
            <person name="Donachie S."/>
        </authorList>
    </citation>
    <scope>NUCLEOTIDE SEQUENCE [LARGE SCALE GENOMIC DNA]</scope>
    <source>
        <strain evidence="2 3">IK-1</strain>
    </source>
</reference>
<feature type="domain" description="NAD-dependent epimerase/dehydratase" evidence="1">
    <location>
        <begin position="3"/>
        <end position="215"/>
    </location>
</feature>
<dbReference type="CDD" id="cd05262">
    <property type="entry name" value="SDR_a7"/>
    <property type="match status" value="1"/>
</dbReference>
<dbReference type="RefSeq" id="WP_054409948.1">
    <property type="nucleotide sequence ID" value="NZ_FOYA01000017.1"/>
</dbReference>
<keyword evidence="3" id="KW-1185">Reference proteome</keyword>
<dbReference type="AlphaFoldDB" id="A0A0M8MG04"/>
<organism evidence="2 3">
    <name type="scientific">Flavobacterium akiainvivens</name>
    <dbReference type="NCBI Taxonomy" id="1202724"/>
    <lineage>
        <taxon>Bacteria</taxon>
        <taxon>Pseudomonadati</taxon>
        <taxon>Bacteroidota</taxon>
        <taxon>Flavobacteriia</taxon>
        <taxon>Flavobacteriales</taxon>
        <taxon>Flavobacteriaceae</taxon>
        <taxon>Flavobacterium</taxon>
    </lineage>
</organism>
<proteinExistence type="predicted"/>
<sequence>MRVFVTGATGWVGTALVKELLSNGYSVLGLSRSEAGVQKLEALGATPHLGDVNSEADLAYGIANSDAVIHTAFNHDMTQYKANCEADRRVIEIMGRELAGSGKPLVITSGIGILHYDRIFNEDDALTSGSGAVPRAATEEAANAVAATGVEVYIVRLPPSVHGAGDHGFVPYAVSVAKEKGQAAYVGNGANLWPTVHRFDAAAIYRLILDKRPEQKIFHAIAEDGVPFGKIAEAIGNGLGLEVVSKTGEDAAAYFGWFTHFAGLNCMASAEKTKEILGWQPKETDLISDITANYLD</sequence>
<dbReference type="OrthoDB" id="9807212at2"/>
<dbReference type="PATRIC" id="fig|1202724.3.peg.4178"/>
<protein>
    <submittedName>
        <fullName evidence="2">3-beta hydroxysteroid dehydrogenase</fullName>
    </submittedName>
</protein>
<evidence type="ECO:0000259" key="1">
    <source>
        <dbReference type="Pfam" id="PF01370"/>
    </source>
</evidence>
<evidence type="ECO:0000313" key="3">
    <source>
        <dbReference type="Proteomes" id="UP000037755"/>
    </source>
</evidence>
<comment type="caution">
    <text evidence="2">The sequence shown here is derived from an EMBL/GenBank/DDBJ whole genome shotgun (WGS) entry which is preliminary data.</text>
</comment>
<dbReference type="Pfam" id="PF01370">
    <property type="entry name" value="Epimerase"/>
    <property type="match status" value="1"/>
</dbReference>
<evidence type="ECO:0000313" key="2">
    <source>
        <dbReference type="EMBL" id="KOS08104.1"/>
    </source>
</evidence>
<dbReference type="GO" id="GO:0004029">
    <property type="term" value="F:aldehyde dehydrogenase (NAD+) activity"/>
    <property type="evidence" value="ECO:0007669"/>
    <property type="project" value="TreeGrafter"/>
</dbReference>
<name>A0A0M8MG04_9FLAO</name>
<dbReference type="PANTHER" id="PTHR48079:SF6">
    <property type="entry name" value="NAD(P)-BINDING DOMAIN-CONTAINING PROTEIN-RELATED"/>
    <property type="match status" value="1"/>
</dbReference>
<gene>
    <name evidence="2" type="ORF">AM493_20170</name>
</gene>
<dbReference type="InterPro" id="IPR001509">
    <property type="entry name" value="Epimerase_deHydtase"/>
</dbReference>
<dbReference type="SUPFAM" id="SSF51735">
    <property type="entry name" value="NAD(P)-binding Rossmann-fold domains"/>
    <property type="match status" value="1"/>
</dbReference>
<dbReference type="GO" id="GO:0005737">
    <property type="term" value="C:cytoplasm"/>
    <property type="evidence" value="ECO:0007669"/>
    <property type="project" value="TreeGrafter"/>
</dbReference>